<gene>
    <name evidence="2" type="primary">eutH</name>
    <name evidence="2" type="ORF">E4100_04805</name>
</gene>
<feature type="transmembrane region" description="Helical" evidence="1">
    <location>
        <begin position="232"/>
        <end position="250"/>
    </location>
</feature>
<keyword evidence="3" id="KW-1185">Reference proteome</keyword>
<dbReference type="PANTHER" id="PTHR40089">
    <property type="entry name" value="ETHANOLAMINE UTILIZATION PROTEIN EUTH"/>
    <property type="match status" value="1"/>
</dbReference>
<dbReference type="PIRSF" id="PIRSF019466">
    <property type="entry name" value="EutH"/>
    <property type="match status" value="1"/>
</dbReference>
<feature type="transmembrane region" description="Helical" evidence="1">
    <location>
        <begin position="270"/>
        <end position="289"/>
    </location>
</feature>
<name>A0A4Z0D676_9FIRM</name>
<dbReference type="PANTHER" id="PTHR40089:SF1">
    <property type="entry name" value="ETHANOLAMINE PERMEASE EUTH-RELATED"/>
    <property type="match status" value="1"/>
</dbReference>
<feature type="transmembrane region" description="Helical" evidence="1">
    <location>
        <begin position="330"/>
        <end position="348"/>
    </location>
</feature>
<feature type="transmembrane region" description="Helical" evidence="1">
    <location>
        <begin position="161"/>
        <end position="181"/>
    </location>
</feature>
<dbReference type="Pfam" id="PF04346">
    <property type="entry name" value="EutH"/>
    <property type="match status" value="1"/>
</dbReference>
<keyword evidence="1" id="KW-0812">Transmembrane</keyword>
<dbReference type="GO" id="GO:0005886">
    <property type="term" value="C:plasma membrane"/>
    <property type="evidence" value="ECO:0007669"/>
    <property type="project" value="TreeGrafter"/>
</dbReference>
<dbReference type="OrthoDB" id="9778282at2"/>
<feature type="transmembrane region" description="Helical" evidence="1">
    <location>
        <begin position="193"/>
        <end position="220"/>
    </location>
</feature>
<keyword evidence="1" id="KW-1133">Transmembrane helix</keyword>
<feature type="transmembrane region" description="Helical" evidence="1">
    <location>
        <begin position="99"/>
        <end position="120"/>
    </location>
</feature>
<reference evidence="2 3" key="1">
    <citation type="submission" date="2019-03" db="EMBL/GenBank/DDBJ databases">
        <title>Draft genome sequence data and analysis of a Fermenting Bacterium, Soehngenia longevitae strain 1933PT, isolated from petroleum reservoir in Azerbaijan.</title>
        <authorList>
            <person name="Grouzdev D.S."/>
            <person name="Bidzhieva S.K."/>
            <person name="Sokolova D.S."/>
            <person name="Tourova T.P."/>
            <person name="Poltaraus A.B."/>
            <person name="Nazina T.N."/>
        </authorList>
    </citation>
    <scope>NUCLEOTIDE SEQUENCE [LARGE SCALE GENOMIC DNA]</scope>
    <source>
        <strain evidence="2 3">1933P</strain>
    </source>
</reference>
<organism evidence="2 3">
    <name type="scientific">Soehngenia longivitae</name>
    <dbReference type="NCBI Taxonomy" id="2562294"/>
    <lineage>
        <taxon>Bacteria</taxon>
        <taxon>Bacillati</taxon>
        <taxon>Bacillota</taxon>
        <taxon>Tissierellia</taxon>
        <taxon>Tissierellales</taxon>
        <taxon>Tissierellaceae</taxon>
        <taxon>Soehngenia</taxon>
    </lineage>
</organism>
<keyword evidence="1" id="KW-0472">Membrane</keyword>
<dbReference type="EMBL" id="SRIB01000005">
    <property type="protein sequence ID" value="TFZ40392.1"/>
    <property type="molecule type" value="Genomic_DNA"/>
</dbReference>
<proteinExistence type="predicted"/>
<sequence>MLYVMLFFSLIAGIDKLLGNKKGLGEKFDQGFLAMGSLALTIIGIYSLSPLIAKLIVPILIPLSEILHLDPSVFIGSILAPDLGGFTTSISIANNEEIGFLNGVVLASTLGTIISFTIPVAINMIRLDDFKLFLKGILAGVTTIPLGIFISGLMLNVDIKALVINLIPVILFSIIVTIGLMKYQDFTIAAFKVIGKTVLFISTLGLIVGIFQFSTDIIIIPELIPIEDSAKIVLSIAVVLSGAYPMLLIASEKLRKPLAGISKKFGLNEYSILGLLSTLASCLPMFSVYDKFDNNGKVINAAFAVSGAFVFGGQLGYISSVSLDTVNAFIVGKLISGISAIFIAFILIKYEEGKGFLSDSKSKN</sequence>
<dbReference type="AlphaFoldDB" id="A0A4Z0D676"/>
<dbReference type="GO" id="GO:0034228">
    <property type="term" value="F:ethanolamine transmembrane transporter activity"/>
    <property type="evidence" value="ECO:0007669"/>
    <property type="project" value="InterPro"/>
</dbReference>
<accession>A0A4Z0D676</accession>
<feature type="transmembrane region" description="Helical" evidence="1">
    <location>
        <begin position="35"/>
        <end position="61"/>
    </location>
</feature>
<protein>
    <submittedName>
        <fullName evidence="2">Ethanolamine utilization protein EutH</fullName>
    </submittedName>
</protein>
<comment type="caution">
    <text evidence="2">The sequence shown here is derived from an EMBL/GenBank/DDBJ whole genome shotgun (WGS) entry which is preliminary data.</text>
</comment>
<dbReference type="RefSeq" id="WP_135270910.1">
    <property type="nucleotide sequence ID" value="NZ_SRIB01000005.1"/>
</dbReference>
<dbReference type="Proteomes" id="UP000298381">
    <property type="component" value="Unassembled WGS sequence"/>
</dbReference>
<feature type="transmembrane region" description="Helical" evidence="1">
    <location>
        <begin position="73"/>
        <end position="93"/>
    </location>
</feature>
<dbReference type="NCBIfam" id="NF011667">
    <property type="entry name" value="PRK15086.1-3"/>
    <property type="match status" value="1"/>
</dbReference>
<dbReference type="InterPro" id="IPR007441">
    <property type="entry name" value="EutH"/>
</dbReference>
<evidence type="ECO:0000256" key="1">
    <source>
        <dbReference type="SAM" id="Phobius"/>
    </source>
</evidence>
<evidence type="ECO:0000313" key="2">
    <source>
        <dbReference type="EMBL" id="TFZ40392.1"/>
    </source>
</evidence>
<evidence type="ECO:0000313" key="3">
    <source>
        <dbReference type="Proteomes" id="UP000298381"/>
    </source>
</evidence>
<feature type="transmembrane region" description="Helical" evidence="1">
    <location>
        <begin position="132"/>
        <end position="155"/>
    </location>
</feature>
<feature type="transmembrane region" description="Helical" evidence="1">
    <location>
        <begin position="301"/>
        <end position="318"/>
    </location>
</feature>